<dbReference type="InterPro" id="IPR038696">
    <property type="entry name" value="IalB_sf"/>
</dbReference>
<organism evidence="2 3">
    <name type="scientific">Labrys okinawensis</name>
    <dbReference type="NCBI Taxonomy" id="346911"/>
    <lineage>
        <taxon>Bacteria</taxon>
        <taxon>Pseudomonadati</taxon>
        <taxon>Pseudomonadota</taxon>
        <taxon>Alphaproteobacteria</taxon>
        <taxon>Hyphomicrobiales</taxon>
        <taxon>Xanthobacteraceae</taxon>
        <taxon>Labrys</taxon>
    </lineage>
</organism>
<protein>
    <recommendedName>
        <fullName evidence="4">Invasion associated locus B family protein</fullName>
    </recommendedName>
</protein>
<comment type="caution">
    <text evidence="2">The sequence shown here is derived from an EMBL/GenBank/DDBJ whole genome shotgun (WGS) entry which is preliminary data.</text>
</comment>
<evidence type="ECO:0000256" key="1">
    <source>
        <dbReference type="SAM" id="SignalP"/>
    </source>
</evidence>
<accession>A0A2S9Q8E1</accession>
<dbReference type="RefSeq" id="WP_105864182.1">
    <property type="nucleotide sequence ID" value="NZ_PUEJ01000008.1"/>
</dbReference>
<dbReference type="Gene3D" id="2.60.40.1880">
    <property type="entry name" value="Invasion associated locus B (IalB) protein"/>
    <property type="match status" value="1"/>
</dbReference>
<reference evidence="2 3" key="1">
    <citation type="submission" date="2018-02" db="EMBL/GenBank/DDBJ databases">
        <title>Whole genome sequencing of endophytic bacterium.</title>
        <authorList>
            <person name="Eedara R."/>
            <person name="Podile A.R."/>
        </authorList>
    </citation>
    <scope>NUCLEOTIDE SEQUENCE [LARGE SCALE GENOMIC DNA]</scope>
    <source>
        <strain evidence="2 3">RP1T</strain>
    </source>
</reference>
<keyword evidence="1" id="KW-0732">Signal</keyword>
<dbReference type="Pfam" id="PF06776">
    <property type="entry name" value="IalB"/>
    <property type="match status" value="1"/>
</dbReference>
<gene>
    <name evidence="2" type="ORF">C5L14_21880</name>
</gene>
<dbReference type="Proteomes" id="UP000237682">
    <property type="component" value="Unassembled WGS sequence"/>
</dbReference>
<dbReference type="EMBL" id="PUEJ01000008">
    <property type="protein sequence ID" value="PRH85623.1"/>
    <property type="molecule type" value="Genomic_DNA"/>
</dbReference>
<evidence type="ECO:0000313" key="3">
    <source>
        <dbReference type="Proteomes" id="UP000237682"/>
    </source>
</evidence>
<name>A0A2S9Q8E1_9HYPH</name>
<keyword evidence="3" id="KW-1185">Reference proteome</keyword>
<evidence type="ECO:0000313" key="2">
    <source>
        <dbReference type="EMBL" id="PRH85623.1"/>
    </source>
</evidence>
<dbReference type="InterPro" id="IPR010642">
    <property type="entry name" value="Invasion_prot_B"/>
</dbReference>
<feature type="signal peptide" evidence="1">
    <location>
        <begin position="1"/>
        <end position="24"/>
    </location>
</feature>
<dbReference type="OrthoDB" id="9806572at2"/>
<sequence>MMSSTLRIALIATAVVAFTGSALAAPRKPKAEAPAPAAAASAQPTPLGQFGDWQAFQNGTAKGKSCFAITSPKDRKPARLKRDPATLFITRRPGEGVKNELSMITGFGMKDGGDATLKVGRSSYTLYTKGSNAWVKNAAEEGTVVNTMRKSREAVFTGASKRGNKTTDRYSLDGLPQALDAITKGCP</sequence>
<dbReference type="AlphaFoldDB" id="A0A2S9Q8E1"/>
<proteinExistence type="predicted"/>
<evidence type="ECO:0008006" key="4">
    <source>
        <dbReference type="Google" id="ProtNLM"/>
    </source>
</evidence>
<feature type="chain" id="PRO_5015635300" description="Invasion associated locus B family protein" evidence="1">
    <location>
        <begin position="25"/>
        <end position="187"/>
    </location>
</feature>